<sequence>MSSKNQQLGKQIETVKRIHKQLAEDFYPNLKGVSVAASNFNKTQEANQKAFADYLSQLTCFAKSAKTCEPEAKQLAEQLLDLIKHFRKIGEETSKLVGEFGELTVRIQSNAENEVKVHKNLLNKYLKEQKTLHKDVEKRRKTVKDLEDFYRQKYDEAVEYQAVRYRFFTEKHTRLLKNFVGVTKELSGNLEVFESGEDHQSIKPAESVAAGSKITQPKSDVENGIPTVNREENRAQLEEIFDDKQDDTIKRFLKEYQEENGSSSRNHMGTQSSMSKIESHDRHISSARRLENIYLPPTPPTVPKIHEEVVQPLPKPLPRHFVDTEPHYDSVTVPSSKKTSSLLRNEGYVSIDATSTAPARKFAELDQQKNGEAKLELLPRDRQPFTAADYGSILICTTPFGAKTDRQLSLTPGETAELIRCGQRGWVLLRTFSGLRIGWFPAKFVRFATEEEKMADSRPAGS</sequence>
<evidence type="ECO:0000313" key="1">
    <source>
        <dbReference type="Proteomes" id="UP000887576"/>
    </source>
</evidence>
<dbReference type="Proteomes" id="UP000887576">
    <property type="component" value="Unplaced"/>
</dbReference>
<evidence type="ECO:0000313" key="2">
    <source>
        <dbReference type="WBParaSite" id="JU765_v2.g17154.t1"/>
    </source>
</evidence>
<dbReference type="WBParaSite" id="JU765_v2.g17154.t1">
    <property type="protein sequence ID" value="JU765_v2.g17154.t1"/>
    <property type="gene ID" value="JU765_v2.g17154"/>
</dbReference>
<name>A0AC34QKI7_9BILA</name>
<reference evidence="2" key="1">
    <citation type="submission" date="2022-11" db="UniProtKB">
        <authorList>
            <consortium name="WormBaseParasite"/>
        </authorList>
    </citation>
    <scope>IDENTIFICATION</scope>
</reference>
<protein>
    <submittedName>
        <fullName evidence="2">SH3 domain-containing protein</fullName>
    </submittedName>
</protein>
<accession>A0AC34QKI7</accession>
<proteinExistence type="predicted"/>
<organism evidence="1 2">
    <name type="scientific">Panagrolaimus sp. JU765</name>
    <dbReference type="NCBI Taxonomy" id="591449"/>
    <lineage>
        <taxon>Eukaryota</taxon>
        <taxon>Metazoa</taxon>
        <taxon>Ecdysozoa</taxon>
        <taxon>Nematoda</taxon>
        <taxon>Chromadorea</taxon>
        <taxon>Rhabditida</taxon>
        <taxon>Tylenchina</taxon>
        <taxon>Panagrolaimomorpha</taxon>
        <taxon>Panagrolaimoidea</taxon>
        <taxon>Panagrolaimidae</taxon>
        <taxon>Panagrolaimus</taxon>
    </lineage>
</organism>